<sequence length="225" mass="25581">MGGCVLKPKQKVKSNAKYFYKSCKFGRNIAPAVPVAPVEHFTDAENYAIDFSVQELASLNIQSSETTICCMSKLQILTFQHSKLQQKHNELGTNGRSPNTILFAKNTGKISQTDFHPAYDANRIIEFNEPVHFYLTRNHQSFFSHFGVEGLIVTDMRAASQAVVSPKAHEWEITGLILTQHWTYLEARNGRPIFKNGKIPWPCNSVSIEKLNHWRTPNGNHWTYS</sequence>
<evidence type="ECO:0000313" key="1">
    <source>
        <dbReference type="EMBL" id="KAL2549394.1"/>
    </source>
</evidence>
<gene>
    <name evidence="1" type="ORF">Fot_10924</name>
</gene>
<dbReference type="SUPFAM" id="SSF56112">
    <property type="entry name" value="Protein kinase-like (PK-like)"/>
    <property type="match status" value="1"/>
</dbReference>
<reference evidence="2" key="1">
    <citation type="submission" date="2024-07" db="EMBL/GenBank/DDBJ databases">
        <title>Two chromosome-level genome assemblies of Korean endemic species Abeliophyllum distichum and Forsythia ovata (Oleaceae).</title>
        <authorList>
            <person name="Jang H."/>
        </authorList>
    </citation>
    <scope>NUCLEOTIDE SEQUENCE [LARGE SCALE GENOMIC DNA]</scope>
</reference>
<keyword evidence="1" id="KW-0808">Transferase</keyword>
<keyword evidence="2" id="KW-1185">Reference proteome</keyword>
<dbReference type="InterPro" id="IPR011009">
    <property type="entry name" value="Kinase-like_dom_sf"/>
</dbReference>
<accession>A0ABD1WI86</accession>
<dbReference type="Proteomes" id="UP001604277">
    <property type="component" value="Unassembled WGS sequence"/>
</dbReference>
<keyword evidence="1" id="KW-0723">Serine/threonine-protein kinase</keyword>
<dbReference type="PANTHER" id="PTHR11139:SF1">
    <property type="entry name" value="TRANSFORMATION_TRANSCRIPTION DOMAIN-ASSOCIATED PROTEIN"/>
    <property type="match status" value="1"/>
</dbReference>
<dbReference type="AlphaFoldDB" id="A0ABD1WI86"/>
<protein>
    <submittedName>
        <fullName evidence="1">Non-specific serine/threonine protein kinase</fullName>
    </submittedName>
</protein>
<dbReference type="PANTHER" id="PTHR11139">
    <property type="entry name" value="ATAXIA TELANGIECTASIA MUTATED ATM -RELATED"/>
    <property type="match status" value="1"/>
</dbReference>
<evidence type="ECO:0000313" key="2">
    <source>
        <dbReference type="Proteomes" id="UP001604277"/>
    </source>
</evidence>
<organism evidence="1 2">
    <name type="scientific">Forsythia ovata</name>
    <dbReference type="NCBI Taxonomy" id="205694"/>
    <lineage>
        <taxon>Eukaryota</taxon>
        <taxon>Viridiplantae</taxon>
        <taxon>Streptophyta</taxon>
        <taxon>Embryophyta</taxon>
        <taxon>Tracheophyta</taxon>
        <taxon>Spermatophyta</taxon>
        <taxon>Magnoliopsida</taxon>
        <taxon>eudicotyledons</taxon>
        <taxon>Gunneridae</taxon>
        <taxon>Pentapetalae</taxon>
        <taxon>asterids</taxon>
        <taxon>lamiids</taxon>
        <taxon>Lamiales</taxon>
        <taxon>Oleaceae</taxon>
        <taxon>Forsythieae</taxon>
        <taxon>Forsythia</taxon>
    </lineage>
</organism>
<dbReference type="InterPro" id="IPR050517">
    <property type="entry name" value="DDR_Repair_Kinase"/>
</dbReference>
<dbReference type="EMBL" id="JBFOLJ010000003">
    <property type="protein sequence ID" value="KAL2549394.1"/>
    <property type="molecule type" value="Genomic_DNA"/>
</dbReference>
<name>A0ABD1WI86_9LAMI</name>
<comment type="caution">
    <text evidence="1">The sequence shown here is derived from an EMBL/GenBank/DDBJ whole genome shotgun (WGS) entry which is preliminary data.</text>
</comment>
<proteinExistence type="predicted"/>
<dbReference type="GO" id="GO:0004674">
    <property type="term" value="F:protein serine/threonine kinase activity"/>
    <property type="evidence" value="ECO:0007669"/>
    <property type="project" value="UniProtKB-KW"/>
</dbReference>
<keyword evidence="1" id="KW-0418">Kinase</keyword>